<protein>
    <recommendedName>
        <fullName evidence="1">ATP-dependent Clp protease adapter protein ClpS</fullName>
    </recommendedName>
</protein>
<name>A0ABW2L4S5_9BACT</name>
<dbReference type="EMBL" id="JBHTBS010000004">
    <property type="protein sequence ID" value="MFC7337364.1"/>
    <property type="molecule type" value="Genomic_DNA"/>
</dbReference>
<dbReference type="NCBIfam" id="NF000668">
    <property type="entry name" value="PRK00033.1-1"/>
    <property type="match status" value="1"/>
</dbReference>
<dbReference type="Gene3D" id="3.30.1390.10">
    <property type="match status" value="1"/>
</dbReference>
<dbReference type="InterPro" id="IPR014719">
    <property type="entry name" value="Ribosomal_bL12_C/ClpS-like"/>
</dbReference>
<dbReference type="PANTHER" id="PTHR33473">
    <property type="entry name" value="ATP-DEPENDENT CLP PROTEASE ADAPTER PROTEIN CLPS1, CHLOROPLASTIC"/>
    <property type="match status" value="1"/>
</dbReference>
<dbReference type="InterPro" id="IPR003769">
    <property type="entry name" value="ClpS_core"/>
</dbReference>
<dbReference type="GO" id="GO:0008233">
    <property type="term" value="F:peptidase activity"/>
    <property type="evidence" value="ECO:0007669"/>
    <property type="project" value="UniProtKB-KW"/>
</dbReference>
<keyword evidence="3" id="KW-0645">Protease</keyword>
<feature type="domain" description="Adaptor protein ClpS core" evidence="2">
    <location>
        <begin position="17"/>
        <end position="82"/>
    </location>
</feature>
<accession>A0ABW2L4S5</accession>
<comment type="subunit">
    <text evidence="1">Binds to the N-terminal domain of the chaperone ClpA.</text>
</comment>
<evidence type="ECO:0000256" key="1">
    <source>
        <dbReference type="HAMAP-Rule" id="MF_00302"/>
    </source>
</evidence>
<evidence type="ECO:0000313" key="3">
    <source>
        <dbReference type="EMBL" id="MFC7337364.1"/>
    </source>
</evidence>
<sequence>MSDTQSATLEATSLDVPWNVVVHDDPVNLMDYVTWVFVKVFGYSQIRATKLMMEVHQAGRSIVWTGAKERAELYTQQLQGYQLKTSMERSSE</sequence>
<evidence type="ECO:0000313" key="4">
    <source>
        <dbReference type="Proteomes" id="UP001596472"/>
    </source>
</evidence>
<dbReference type="RefSeq" id="WP_379711582.1">
    <property type="nucleotide sequence ID" value="NZ_JBHTBS010000004.1"/>
</dbReference>
<keyword evidence="4" id="KW-1185">Reference proteome</keyword>
<dbReference type="Pfam" id="PF02617">
    <property type="entry name" value="ClpS"/>
    <property type="match status" value="1"/>
</dbReference>
<dbReference type="InterPro" id="IPR022935">
    <property type="entry name" value="ClpS"/>
</dbReference>
<gene>
    <name evidence="1 3" type="primary">clpS</name>
    <name evidence="3" type="ORF">ACFQY0_09275</name>
</gene>
<dbReference type="Proteomes" id="UP001596472">
    <property type="component" value="Unassembled WGS sequence"/>
</dbReference>
<comment type="function">
    <text evidence="1">Involved in the modulation of the specificity of the ClpAP-mediated ATP-dependent protein degradation.</text>
</comment>
<organism evidence="3 4">
    <name type="scientific">Haloferula chungangensis</name>
    <dbReference type="NCBI Taxonomy" id="1048331"/>
    <lineage>
        <taxon>Bacteria</taxon>
        <taxon>Pseudomonadati</taxon>
        <taxon>Verrucomicrobiota</taxon>
        <taxon>Verrucomicrobiia</taxon>
        <taxon>Verrucomicrobiales</taxon>
        <taxon>Verrucomicrobiaceae</taxon>
        <taxon>Haloferula</taxon>
    </lineage>
</organism>
<comment type="caution">
    <text evidence="3">The sequence shown here is derived from an EMBL/GenBank/DDBJ whole genome shotgun (WGS) entry which is preliminary data.</text>
</comment>
<dbReference type="PANTHER" id="PTHR33473:SF19">
    <property type="entry name" value="ATP-DEPENDENT CLP PROTEASE ADAPTER PROTEIN CLPS"/>
    <property type="match status" value="1"/>
</dbReference>
<evidence type="ECO:0000259" key="2">
    <source>
        <dbReference type="Pfam" id="PF02617"/>
    </source>
</evidence>
<comment type="similarity">
    <text evidence="1">Belongs to the ClpS family.</text>
</comment>
<dbReference type="SUPFAM" id="SSF54736">
    <property type="entry name" value="ClpS-like"/>
    <property type="match status" value="1"/>
</dbReference>
<keyword evidence="3" id="KW-0378">Hydrolase</keyword>
<proteinExistence type="inferred from homology"/>
<reference evidence="4" key="1">
    <citation type="journal article" date="2019" name="Int. J. Syst. Evol. Microbiol.">
        <title>The Global Catalogue of Microorganisms (GCM) 10K type strain sequencing project: providing services to taxonomists for standard genome sequencing and annotation.</title>
        <authorList>
            <consortium name="The Broad Institute Genomics Platform"/>
            <consortium name="The Broad Institute Genome Sequencing Center for Infectious Disease"/>
            <person name="Wu L."/>
            <person name="Ma J."/>
        </authorList>
    </citation>
    <scope>NUCLEOTIDE SEQUENCE [LARGE SCALE GENOMIC DNA]</scope>
    <source>
        <strain evidence="4">CGMCC 4.1467</strain>
    </source>
</reference>
<dbReference type="HAMAP" id="MF_00302">
    <property type="entry name" value="ClpS"/>
    <property type="match status" value="1"/>
</dbReference>
<dbReference type="GO" id="GO:0006508">
    <property type="term" value="P:proteolysis"/>
    <property type="evidence" value="ECO:0007669"/>
    <property type="project" value="UniProtKB-KW"/>
</dbReference>